<comment type="caution">
    <text evidence="1">The sequence shown here is derived from an EMBL/GenBank/DDBJ whole genome shotgun (WGS) entry which is preliminary data.</text>
</comment>
<protein>
    <submittedName>
        <fullName evidence="1">Uncharacterized protein</fullName>
    </submittedName>
</protein>
<gene>
    <name evidence="1" type="ORF">MLD38_000644</name>
</gene>
<reference evidence="2" key="1">
    <citation type="journal article" date="2023" name="Front. Plant Sci.">
        <title>Chromosomal-level genome assembly of Melastoma candidum provides insights into trichome evolution.</title>
        <authorList>
            <person name="Zhong Y."/>
            <person name="Wu W."/>
            <person name="Sun C."/>
            <person name="Zou P."/>
            <person name="Liu Y."/>
            <person name="Dai S."/>
            <person name="Zhou R."/>
        </authorList>
    </citation>
    <scope>NUCLEOTIDE SEQUENCE [LARGE SCALE GENOMIC DNA]</scope>
</reference>
<accession>A0ACB9SCP6</accession>
<dbReference type="EMBL" id="CM042880">
    <property type="protein sequence ID" value="KAI4388301.1"/>
    <property type="molecule type" value="Genomic_DNA"/>
</dbReference>
<sequence>MLFHLRDAGLFRRNRFLCPADHAYGNVVGTVHLFEVHGRQLNSREVVISCTSGGTFYSEMSMGFSQPLLWHSVL</sequence>
<evidence type="ECO:0000313" key="2">
    <source>
        <dbReference type="Proteomes" id="UP001057402"/>
    </source>
</evidence>
<keyword evidence="2" id="KW-1185">Reference proteome</keyword>
<proteinExistence type="predicted"/>
<organism evidence="1 2">
    <name type="scientific">Melastoma candidum</name>
    <dbReference type="NCBI Taxonomy" id="119954"/>
    <lineage>
        <taxon>Eukaryota</taxon>
        <taxon>Viridiplantae</taxon>
        <taxon>Streptophyta</taxon>
        <taxon>Embryophyta</taxon>
        <taxon>Tracheophyta</taxon>
        <taxon>Spermatophyta</taxon>
        <taxon>Magnoliopsida</taxon>
        <taxon>eudicotyledons</taxon>
        <taxon>Gunneridae</taxon>
        <taxon>Pentapetalae</taxon>
        <taxon>rosids</taxon>
        <taxon>malvids</taxon>
        <taxon>Myrtales</taxon>
        <taxon>Melastomataceae</taxon>
        <taxon>Melastomatoideae</taxon>
        <taxon>Melastomateae</taxon>
        <taxon>Melastoma</taxon>
    </lineage>
</organism>
<evidence type="ECO:0000313" key="1">
    <source>
        <dbReference type="EMBL" id="KAI4388301.1"/>
    </source>
</evidence>
<dbReference type="Proteomes" id="UP001057402">
    <property type="component" value="Chromosome 1"/>
</dbReference>
<name>A0ACB9SCP6_9MYRT</name>